<sequence length="469" mass="53115">MLVVNDAGEFIFLTLEEFRQLVEYRLPPDNPRFLDLKAKHLLTDTRVTPVVDLLATKYRTKKAFLKNFTGLHIVVVTLRCNQRCHYCHASSQGEDDFRWDMSIKTAKNVVAKIMSTPSPDIKIEFQGGECLLNFEVVKTIVAEAKRLNKKAKKDLSFVVCTNLTLMDDDILAYLKREGISVSTSLDGPREIHDRHRRLRSGGGSYDLFLRHLERTREVLGHEMVNPLATLTRDSLPHLNEIIDEYVRLGFRGIFLRNINPYGYARSGEHQESFRYPMAEFVAAYKKALSYIIDLNLKGKPLAEDFATILLSRILTPFSTGFVDLQSPTGAGLAGVVYDYNGDVYPSDEGRMLAKMGDRRFRMGNVNTNTYLELFTSPVMQELVGSSCVETLPGCHACALQMYCGADPIRNYAMEGALVGHQPTSDFCEKHKSILEHLLMLLDENNPEIMDVFWSWITNRPLAEVRGGCP</sequence>
<comment type="caution">
    <text evidence="8">The sequence shown here is derived from an EMBL/GenBank/DDBJ whole genome shotgun (WGS) entry which is preliminary data.</text>
</comment>
<comment type="similarity">
    <text evidence="6">Belongs to the radical SAM superfamily. Anaerobic sulfatase-maturating enzyme family.</text>
</comment>
<dbReference type="InterPro" id="IPR013785">
    <property type="entry name" value="Aldolase_TIM"/>
</dbReference>
<dbReference type="CDD" id="cd01335">
    <property type="entry name" value="Radical_SAM"/>
    <property type="match status" value="1"/>
</dbReference>
<dbReference type="GO" id="GO:0046872">
    <property type="term" value="F:metal ion binding"/>
    <property type="evidence" value="ECO:0007669"/>
    <property type="project" value="UniProtKB-KW"/>
</dbReference>
<evidence type="ECO:0000256" key="3">
    <source>
        <dbReference type="ARBA" id="ARBA00022723"/>
    </source>
</evidence>
<evidence type="ECO:0000256" key="6">
    <source>
        <dbReference type="ARBA" id="ARBA00023601"/>
    </source>
</evidence>
<dbReference type="AlphaFoldDB" id="A0A7V4G9K5"/>
<keyword evidence="4" id="KW-0408">Iron</keyword>
<dbReference type="PROSITE" id="PS51918">
    <property type="entry name" value="RADICAL_SAM"/>
    <property type="match status" value="1"/>
</dbReference>
<dbReference type="InterPro" id="IPR058240">
    <property type="entry name" value="rSAM_sf"/>
</dbReference>
<dbReference type="SFLD" id="SFLDG01384">
    <property type="entry name" value="thioether_bond_formation_requi"/>
    <property type="match status" value="1"/>
</dbReference>
<dbReference type="EMBL" id="DSXI01000535">
    <property type="protein sequence ID" value="HGS05846.1"/>
    <property type="molecule type" value="Genomic_DNA"/>
</dbReference>
<keyword evidence="3" id="KW-0479">Metal-binding</keyword>
<evidence type="ECO:0000256" key="4">
    <source>
        <dbReference type="ARBA" id="ARBA00023004"/>
    </source>
</evidence>
<dbReference type="SUPFAM" id="SSF102114">
    <property type="entry name" value="Radical SAM enzymes"/>
    <property type="match status" value="1"/>
</dbReference>
<comment type="cofactor">
    <cofactor evidence="1">
        <name>[4Fe-4S] cluster</name>
        <dbReference type="ChEBI" id="CHEBI:49883"/>
    </cofactor>
</comment>
<evidence type="ECO:0000256" key="1">
    <source>
        <dbReference type="ARBA" id="ARBA00001966"/>
    </source>
</evidence>
<gene>
    <name evidence="8" type="primary">hxsB</name>
    <name evidence="8" type="ORF">ENT08_08985</name>
</gene>
<dbReference type="PANTHER" id="PTHR43273">
    <property type="entry name" value="ANAEROBIC SULFATASE-MATURATING ENZYME HOMOLOG ASLB-RELATED"/>
    <property type="match status" value="1"/>
</dbReference>
<dbReference type="InterPro" id="IPR023867">
    <property type="entry name" value="Sulphatase_maturase_rSAM"/>
</dbReference>
<dbReference type="InterPro" id="IPR007197">
    <property type="entry name" value="rSAM"/>
</dbReference>
<organism evidence="8">
    <name type="scientific">Desulfobacca acetoxidans</name>
    <dbReference type="NCBI Taxonomy" id="60893"/>
    <lineage>
        <taxon>Bacteria</taxon>
        <taxon>Pseudomonadati</taxon>
        <taxon>Thermodesulfobacteriota</taxon>
        <taxon>Desulfobaccia</taxon>
        <taxon>Desulfobaccales</taxon>
        <taxon>Desulfobaccaceae</taxon>
        <taxon>Desulfobacca</taxon>
    </lineage>
</organism>
<name>A0A7V4G9K5_9BACT</name>
<dbReference type="InterPro" id="IPR024023">
    <property type="entry name" value="rSAM_paired_HxsB"/>
</dbReference>
<dbReference type="SFLD" id="SFLDG01386">
    <property type="entry name" value="main_SPASM_domain-containing"/>
    <property type="match status" value="1"/>
</dbReference>
<dbReference type="Gene3D" id="3.20.20.70">
    <property type="entry name" value="Aldolase class I"/>
    <property type="match status" value="1"/>
</dbReference>
<dbReference type="GO" id="GO:0016491">
    <property type="term" value="F:oxidoreductase activity"/>
    <property type="evidence" value="ECO:0007669"/>
    <property type="project" value="InterPro"/>
</dbReference>
<dbReference type="PANTHER" id="PTHR43273:SF3">
    <property type="entry name" value="ANAEROBIC SULFATASE-MATURATING ENZYME HOMOLOG ASLB-RELATED"/>
    <property type="match status" value="1"/>
</dbReference>
<evidence type="ECO:0000313" key="8">
    <source>
        <dbReference type="EMBL" id="HGS05846.1"/>
    </source>
</evidence>
<evidence type="ECO:0000256" key="5">
    <source>
        <dbReference type="ARBA" id="ARBA00023014"/>
    </source>
</evidence>
<dbReference type="SFLD" id="SFLDG01067">
    <property type="entry name" value="SPASM/twitch_domain_containing"/>
    <property type="match status" value="1"/>
</dbReference>
<accession>A0A7V4G9K5</accession>
<feature type="domain" description="Radical SAM core" evidence="7">
    <location>
        <begin position="66"/>
        <end position="297"/>
    </location>
</feature>
<dbReference type="Pfam" id="PF04055">
    <property type="entry name" value="Radical_SAM"/>
    <property type="match status" value="1"/>
</dbReference>
<dbReference type="SFLD" id="SFLDS00029">
    <property type="entry name" value="Radical_SAM"/>
    <property type="match status" value="1"/>
</dbReference>
<protein>
    <submittedName>
        <fullName evidence="8">His-Xaa-Ser system radical SAM maturase HxsB</fullName>
    </submittedName>
</protein>
<reference evidence="8" key="1">
    <citation type="journal article" date="2020" name="mSystems">
        <title>Genome- and Community-Level Interaction Insights into Carbon Utilization and Element Cycling Functions of Hydrothermarchaeota in Hydrothermal Sediment.</title>
        <authorList>
            <person name="Zhou Z."/>
            <person name="Liu Y."/>
            <person name="Xu W."/>
            <person name="Pan J."/>
            <person name="Luo Z.H."/>
            <person name="Li M."/>
        </authorList>
    </citation>
    <scope>NUCLEOTIDE SEQUENCE [LARGE SCALE GENOMIC DNA]</scope>
    <source>
        <strain evidence="8">SpSt-548</strain>
    </source>
</reference>
<keyword evidence="2" id="KW-0949">S-adenosyl-L-methionine</keyword>
<keyword evidence="5" id="KW-0411">Iron-sulfur</keyword>
<dbReference type="GO" id="GO:0051536">
    <property type="term" value="F:iron-sulfur cluster binding"/>
    <property type="evidence" value="ECO:0007669"/>
    <property type="project" value="UniProtKB-KW"/>
</dbReference>
<proteinExistence type="inferred from homology"/>
<evidence type="ECO:0000259" key="7">
    <source>
        <dbReference type="PROSITE" id="PS51918"/>
    </source>
</evidence>
<dbReference type="NCBIfam" id="TIGR03978">
    <property type="entry name" value="rSAM_paired_1"/>
    <property type="match status" value="1"/>
</dbReference>
<evidence type="ECO:0000256" key="2">
    <source>
        <dbReference type="ARBA" id="ARBA00022691"/>
    </source>
</evidence>